<dbReference type="SUPFAM" id="SSF46785">
    <property type="entry name" value="Winged helix' DNA-binding domain"/>
    <property type="match status" value="1"/>
</dbReference>
<sequence>MTVELIDECAVAPTSVLDRVSVILGAFHGRGRLTLVQVTARTGLPRSTAHRLLDQLVRMGWINRSGGSYELGFRLFELGAVATHSNRIHACAEPTLHELYRATGFVVHLGILDGGDVVYLDKIGGHLARSVPTRVGGRRPASTSPMGRVLTAFANPELRARAVADPGTQRVLDTGVAYDGGEHLPGFSCIAAPIGPAGGPAIAAVSVSGPSSRLKCDHRHSTPVRIAAAAIWKSIQATQARRPVGELAQAGAAVVPFPGSRR</sequence>
<evidence type="ECO:0000313" key="6">
    <source>
        <dbReference type="EMBL" id="MDG3015466.1"/>
    </source>
</evidence>
<dbReference type="InterPro" id="IPR029016">
    <property type="entry name" value="GAF-like_dom_sf"/>
</dbReference>
<evidence type="ECO:0000256" key="2">
    <source>
        <dbReference type="ARBA" id="ARBA00023125"/>
    </source>
</evidence>
<dbReference type="Gene3D" id="3.30.450.40">
    <property type="match status" value="1"/>
</dbReference>
<evidence type="ECO:0000313" key="7">
    <source>
        <dbReference type="Proteomes" id="UP001152755"/>
    </source>
</evidence>
<dbReference type="AlphaFoldDB" id="A0A9X4M6P5"/>
<dbReference type="EMBL" id="JANRHA010000008">
    <property type="protein sequence ID" value="MDG3015466.1"/>
    <property type="molecule type" value="Genomic_DNA"/>
</dbReference>
<feature type="domain" description="HTH iclR-type" evidence="4">
    <location>
        <begin position="14"/>
        <end position="73"/>
    </location>
</feature>
<dbReference type="Proteomes" id="UP001152755">
    <property type="component" value="Unassembled WGS sequence"/>
</dbReference>
<dbReference type="GO" id="GO:0003700">
    <property type="term" value="F:DNA-binding transcription factor activity"/>
    <property type="evidence" value="ECO:0007669"/>
    <property type="project" value="TreeGrafter"/>
</dbReference>
<dbReference type="RefSeq" id="WP_277829869.1">
    <property type="nucleotide sequence ID" value="NZ_JAAIVF010000001.1"/>
</dbReference>
<dbReference type="SUPFAM" id="SSF55781">
    <property type="entry name" value="GAF domain-like"/>
    <property type="match status" value="1"/>
</dbReference>
<keyword evidence="2" id="KW-0238">DNA-binding</keyword>
<dbReference type="PROSITE" id="PS51078">
    <property type="entry name" value="ICLR_ED"/>
    <property type="match status" value="1"/>
</dbReference>
<dbReference type="Pfam" id="PF01614">
    <property type="entry name" value="IclR_C"/>
    <property type="match status" value="1"/>
</dbReference>
<reference evidence="6" key="1">
    <citation type="submission" date="2022-08" db="EMBL/GenBank/DDBJ databases">
        <title>Genome analysis of Corynebacteriales strain.</title>
        <authorList>
            <person name="Lee S.D."/>
        </authorList>
    </citation>
    <scope>NUCLEOTIDE SEQUENCE</scope>
    <source>
        <strain evidence="6">D3-21</strain>
    </source>
</reference>
<gene>
    <name evidence="6" type="ORF">NVS88_12980</name>
</gene>
<feature type="domain" description="IclR-ED" evidence="5">
    <location>
        <begin position="74"/>
        <end position="249"/>
    </location>
</feature>
<dbReference type="GO" id="GO:0003677">
    <property type="term" value="F:DNA binding"/>
    <property type="evidence" value="ECO:0007669"/>
    <property type="project" value="UniProtKB-KW"/>
</dbReference>
<proteinExistence type="predicted"/>
<evidence type="ECO:0000259" key="4">
    <source>
        <dbReference type="PROSITE" id="PS51077"/>
    </source>
</evidence>
<dbReference type="PANTHER" id="PTHR30136:SF24">
    <property type="entry name" value="HTH-TYPE TRANSCRIPTIONAL REPRESSOR ALLR"/>
    <property type="match status" value="1"/>
</dbReference>
<keyword evidence="1" id="KW-0805">Transcription regulation</keyword>
<evidence type="ECO:0000259" key="5">
    <source>
        <dbReference type="PROSITE" id="PS51078"/>
    </source>
</evidence>
<evidence type="ECO:0000256" key="1">
    <source>
        <dbReference type="ARBA" id="ARBA00023015"/>
    </source>
</evidence>
<dbReference type="Pfam" id="PF09339">
    <property type="entry name" value="HTH_IclR"/>
    <property type="match status" value="1"/>
</dbReference>
<keyword evidence="3" id="KW-0804">Transcription</keyword>
<dbReference type="SMART" id="SM00346">
    <property type="entry name" value="HTH_ICLR"/>
    <property type="match status" value="1"/>
</dbReference>
<dbReference type="Gene3D" id="1.10.10.10">
    <property type="entry name" value="Winged helix-like DNA-binding domain superfamily/Winged helix DNA-binding domain"/>
    <property type="match status" value="1"/>
</dbReference>
<protein>
    <submittedName>
        <fullName evidence="6">IclR family transcriptional regulator</fullName>
    </submittedName>
</protein>
<dbReference type="PANTHER" id="PTHR30136">
    <property type="entry name" value="HELIX-TURN-HELIX TRANSCRIPTIONAL REGULATOR, ICLR FAMILY"/>
    <property type="match status" value="1"/>
</dbReference>
<evidence type="ECO:0000256" key="3">
    <source>
        <dbReference type="ARBA" id="ARBA00023163"/>
    </source>
</evidence>
<dbReference type="InterPro" id="IPR036390">
    <property type="entry name" value="WH_DNA-bd_sf"/>
</dbReference>
<organism evidence="6 7">
    <name type="scientific">Speluncibacter jeojiensis</name>
    <dbReference type="NCBI Taxonomy" id="2710754"/>
    <lineage>
        <taxon>Bacteria</taxon>
        <taxon>Bacillati</taxon>
        <taxon>Actinomycetota</taxon>
        <taxon>Actinomycetes</taxon>
        <taxon>Mycobacteriales</taxon>
        <taxon>Speluncibacteraceae</taxon>
        <taxon>Speluncibacter</taxon>
    </lineage>
</organism>
<dbReference type="InterPro" id="IPR050707">
    <property type="entry name" value="HTH_MetabolicPath_Reg"/>
</dbReference>
<dbReference type="InterPro" id="IPR005471">
    <property type="entry name" value="Tscrpt_reg_IclR_N"/>
</dbReference>
<dbReference type="InterPro" id="IPR036388">
    <property type="entry name" value="WH-like_DNA-bd_sf"/>
</dbReference>
<comment type="caution">
    <text evidence="6">The sequence shown here is derived from an EMBL/GenBank/DDBJ whole genome shotgun (WGS) entry which is preliminary data.</text>
</comment>
<accession>A0A9X4M6P5</accession>
<dbReference type="InterPro" id="IPR014757">
    <property type="entry name" value="Tscrpt_reg_IclR_C"/>
</dbReference>
<keyword evidence="7" id="KW-1185">Reference proteome</keyword>
<name>A0A9X4M6P5_9ACTN</name>
<dbReference type="GO" id="GO:0045892">
    <property type="term" value="P:negative regulation of DNA-templated transcription"/>
    <property type="evidence" value="ECO:0007669"/>
    <property type="project" value="TreeGrafter"/>
</dbReference>
<dbReference type="PROSITE" id="PS51077">
    <property type="entry name" value="HTH_ICLR"/>
    <property type="match status" value="1"/>
</dbReference>